<comment type="caution">
    <text evidence="2">The sequence shown here is derived from an EMBL/GenBank/DDBJ whole genome shotgun (WGS) entry which is preliminary data.</text>
</comment>
<dbReference type="InterPro" id="IPR052264">
    <property type="entry name" value="UPF0175_domain"/>
</dbReference>
<organism evidence="2 3">
    <name type="scientific">Nodularia harveyana UHCC-0300</name>
    <dbReference type="NCBI Taxonomy" id="2974287"/>
    <lineage>
        <taxon>Bacteria</taxon>
        <taxon>Bacillati</taxon>
        <taxon>Cyanobacteriota</taxon>
        <taxon>Cyanophyceae</taxon>
        <taxon>Nostocales</taxon>
        <taxon>Nodulariaceae</taxon>
        <taxon>Nodularia</taxon>
    </lineage>
</organism>
<protein>
    <submittedName>
        <fullName evidence="2">UPF0175 family protein</fullName>
    </submittedName>
</protein>
<name>A0ABU5UJ35_9CYAN</name>
<reference evidence="2 3" key="1">
    <citation type="submission" date="2023-12" db="EMBL/GenBank/DDBJ databases">
        <title>Baltic Sea Cyanobacteria.</title>
        <authorList>
            <person name="Delbaje E."/>
            <person name="Fewer D.P."/>
            <person name="Shishido T.K."/>
        </authorList>
    </citation>
    <scope>NUCLEOTIDE SEQUENCE [LARGE SCALE GENOMIC DNA]</scope>
    <source>
        <strain evidence="2 3">UHCC-0300</strain>
    </source>
</reference>
<dbReference type="InterPro" id="IPR005368">
    <property type="entry name" value="UPF0175"/>
</dbReference>
<dbReference type="PANTHER" id="PTHR37525:SF1">
    <property type="entry name" value="UPF0175 PROTEIN SSL1255"/>
    <property type="match status" value="1"/>
</dbReference>
<evidence type="ECO:0000256" key="1">
    <source>
        <dbReference type="ARBA" id="ARBA00005651"/>
    </source>
</evidence>
<dbReference type="PANTHER" id="PTHR37525">
    <property type="entry name" value="UPF0175 PROTEIN SSL1255"/>
    <property type="match status" value="1"/>
</dbReference>
<dbReference type="RefSeq" id="WP_323197819.1">
    <property type="nucleotide sequence ID" value="NZ_JAYGHG010000046.1"/>
</dbReference>
<accession>A0ABU5UJ35</accession>
<gene>
    <name evidence="2" type="ORF">VB620_19520</name>
</gene>
<proteinExistence type="inferred from homology"/>
<dbReference type="Pfam" id="PF03683">
    <property type="entry name" value="UPF0175"/>
    <property type="match status" value="1"/>
</dbReference>
<sequence>MTIQINIELPNDVFSALRSNPENFVQEMRLAAAVKWYEVGMLSQSKAAEIAGVSRHQFLEALHRYHVSPFQVTSEELAEELK</sequence>
<evidence type="ECO:0000313" key="2">
    <source>
        <dbReference type="EMBL" id="MEA5583520.1"/>
    </source>
</evidence>
<comment type="similarity">
    <text evidence="1">Belongs to the UPF0175 family.</text>
</comment>
<keyword evidence="3" id="KW-1185">Reference proteome</keyword>
<dbReference type="EMBL" id="JAYGHG010000046">
    <property type="protein sequence ID" value="MEA5583520.1"/>
    <property type="molecule type" value="Genomic_DNA"/>
</dbReference>
<evidence type="ECO:0000313" key="3">
    <source>
        <dbReference type="Proteomes" id="UP001302120"/>
    </source>
</evidence>
<dbReference type="Proteomes" id="UP001302120">
    <property type="component" value="Unassembled WGS sequence"/>
</dbReference>